<keyword evidence="2" id="KW-1185">Reference proteome</keyword>
<reference evidence="1" key="1">
    <citation type="submission" date="2022-07" db="EMBL/GenBank/DDBJ databases">
        <title>Genome Sequence of Lecanicillium saksenae.</title>
        <authorList>
            <person name="Buettner E."/>
        </authorList>
    </citation>
    <scope>NUCLEOTIDE SEQUENCE</scope>
    <source>
        <strain evidence="1">VT-O1</strain>
    </source>
</reference>
<evidence type="ECO:0000313" key="1">
    <source>
        <dbReference type="EMBL" id="KAJ3473327.1"/>
    </source>
</evidence>
<proteinExistence type="predicted"/>
<dbReference type="Proteomes" id="UP001148737">
    <property type="component" value="Unassembled WGS sequence"/>
</dbReference>
<gene>
    <name evidence="1" type="ORF">NLG97_g10371</name>
</gene>
<protein>
    <submittedName>
        <fullName evidence="1">Uncharacterized protein</fullName>
    </submittedName>
</protein>
<evidence type="ECO:0000313" key="2">
    <source>
        <dbReference type="Proteomes" id="UP001148737"/>
    </source>
</evidence>
<name>A0ACC1QF79_9HYPO</name>
<accession>A0ACC1QF79</accession>
<comment type="caution">
    <text evidence="1">The sequence shown here is derived from an EMBL/GenBank/DDBJ whole genome shotgun (WGS) entry which is preliminary data.</text>
</comment>
<sequence length="111" mass="11908">MLLILTSLAALISFARTANADAPADALHQSSGTASSHAEVPMIRSYFYVGGKYITQGDDDKNHVLIGQMYVEKLVPAQGASQPHPIVLLHGRGQTGTVSQQMKFSDQTPIK</sequence>
<organism evidence="1 2">
    <name type="scientific">Lecanicillium saksenae</name>
    <dbReference type="NCBI Taxonomy" id="468837"/>
    <lineage>
        <taxon>Eukaryota</taxon>
        <taxon>Fungi</taxon>
        <taxon>Dikarya</taxon>
        <taxon>Ascomycota</taxon>
        <taxon>Pezizomycotina</taxon>
        <taxon>Sordariomycetes</taxon>
        <taxon>Hypocreomycetidae</taxon>
        <taxon>Hypocreales</taxon>
        <taxon>Cordycipitaceae</taxon>
        <taxon>Lecanicillium</taxon>
    </lineage>
</organism>
<dbReference type="EMBL" id="JANAKD010002559">
    <property type="protein sequence ID" value="KAJ3473327.1"/>
    <property type="molecule type" value="Genomic_DNA"/>
</dbReference>